<evidence type="ECO:0000313" key="6">
    <source>
        <dbReference type="Proteomes" id="UP000266489"/>
    </source>
</evidence>
<dbReference type="PANTHER" id="PTHR43708:SF3">
    <property type="entry name" value="OXIDOREDUCTASE"/>
    <property type="match status" value="1"/>
</dbReference>
<feature type="domain" description="GFO/IDH/MocA-like oxidoreductase" evidence="2">
    <location>
        <begin position="152"/>
        <end position="285"/>
    </location>
</feature>
<dbReference type="SUPFAM" id="SSF51735">
    <property type="entry name" value="NAD(P)-binding Rossmann-fold domains"/>
    <property type="match status" value="1"/>
</dbReference>
<dbReference type="InterPro" id="IPR000683">
    <property type="entry name" value="Gfo/Idh/MocA-like_OxRdtase_N"/>
</dbReference>
<evidence type="ECO:0000313" key="4">
    <source>
        <dbReference type="EMBL" id="RIE07890.1"/>
    </source>
</evidence>
<protein>
    <submittedName>
        <fullName evidence="4">Gfo/Idh/MocA family oxidoreductase</fullName>
    </submittedName>
</protein>
<dbReference type="Pfam" id="PF01408">
    <property type="entry name" value="GFO_IDH_MocA"/>
    <property type="match status" value="1"/>
</dbReference>
<proteinExistence type="predicted"/>
<reference evidence="5 6" key="1">
    <citation type="submission" date="2018-09" db="EMBL/GenBank/DDBJ databases">
        <title>Discovery and Ecogenomic Context for Candidatus Cryosericales, a Global Caldiserica Order Active in Thawing Permafrost.</title>
        <authorList>
            <person name="Martinez M.A."/>
            <person name="Woodcroft B.J."/>
            <person name="Ignacio Espinoza J.C."/>
            <person name="Zayed A."/>
            <person name="Singleton C.M."/>
            <person name="Boyd J."/>
            <person name="Li Y.-F."/>
            <person name="Purvine S."/>
            <person name="Maughan H."/>
            <person name="Hodgkins S.B."/>
            <person name="Anderson D."/>
            <person name="Sederholm M."/>
            <person name="Temperton B."/>
            <person name="Saleska S.R."/>
            <person name="Tyson G.W."/>
            <person name="Rich V.I."/>
        </authorList>
    </citation>
    <scope>NUCLEOTIDE SEQUENCE [LARGE SCALE GENOMIC DNA]</scope>
    <source>
        <strain evidence="4 6">SMC5</strain>
        <strain evidence="3 5">SMC6</strain>
    </source>
</reference>
<evidence type="ECO:0000313" key="3">
    <source>
        <dbReference type="EMBL" id="RIE07013.1"/>
    </source>
</evidence>
<evidence type="ECO:0000313" key="5">
    <source>
        <dbReference type="Proteomes" id="UP000266260"/>
    </source>
</evidence>
<evidence type="ECO:0000259" key="1">
    <source>
        <dbReference type="Pfam" id="PF01408"/>
    </source>
</evidence>
<dbReference type="InterPro" id="IPR051317">
    <property type="entry name" value="Gfo/Idh/MocA_oxidoreduct"/>
</dbReference>
<dbReference type="Gene3D" id="3.40.50.720">
    <property type="entry name" value="NAD(P)-binding Rossmann-like Domain"/>
    <property type="match status" value="1"/>
</dbReference>
<dbReference type="GO" id="GO:0000166">
    <property type="term" value="F:nucleotide binding"/>
    <property type="evidence" value="ECO:0007669"/>
    <property type="project" value="InterPro"/>
</dbReference>
<dbReference type="InterPro" id="IPR055170">
    <property type="entry name" value="GFO_IDH_MocA-like_dom"/>
</dbReference>
<keyword evidence="5" id="KW-1185">Reference proteome</keyword>
<dbReference type="EMBL" id="QXIU01000213">
    <property type="protein sequence ID" value="RIE07890.1"/>
    <property type="molecule type" value="Genomic_DNA"/>
</dbReference>
<dbReference type="RefSeq" id="WP_119120403.1">
    <property type="nucleotide sequence ID" value="NZ_QXIT01000140.1"/>
</dbReference>
<comment type="caution">
    <text evidence="4">The sequence shown here is derived from an EMBL/GenBank/DDBJ whole genome shotgun (WGS) entry which is preliminary data.</text>
</comment>
<dbReference type="OrthoDB" id="9815825at2"/>
<dbReference type="Proteomes" id="UP000266489">
    <property type="component" value="Unassembled WGS sequence"/>
</dbReference>
<dbReference type="SUPFAM" id="SSF55347">
    <property type="entry name" value="Glyceraldehyde-3-phosphate dehydrogenase-like, C-terminal domain"/>
    <property type="match status" value="1"/>
</dbReference>
<dbReference type="EMBL" id="QXIT01000140">
    <property type="protein sequence ID" value="RIE07013.1"/>
    <property type="molecule type" value="Genomic_DNA"/>
</dbReference>
<accession>A0A398D069</accession>
<dbReference type="Proteomes" id="UP000266260">
    <property type="component" value="Unassembled WGS sequence"/>
</dbReference>
<dbReference type="AlphaFoldDB" id="A0A398D069"/>
<name>A0A398D069_9BACT</name>
<evidence type="ECO:0000259" key="2">
    <source>
        <dbReference type="Pfam" id="PF22725"/>
    </source>
</evidence>
<accession>A0A398CWT9</accession>
<sequence>MIEGKLNETGTNLLYGQVGGGPGSSIGPVHRTAIAMNNQAKLVAGSFSHIPSETVKVAKDLGIDADRAYADFHEMAVEEGARMEGRIDFVIVTVPNHIHFSVAKAFLEQGINVVCEKPMVFTEEEAKELVALASAHKAEFMVTYTYTGYPMVREARNLVRTGALGTLRVVAAEYPQGWLADPIERAGTNRQAVWRTDPKYAGVSCCVGDIGTHVENLVHFITGLEIDKLAASLETFVEGRPLDDNAYILLKYKGGASGSYWSSQVAIGEENALRIRAYGTDGAIEWEQENPNVLRFQKKGGPLQLLTRGSEYLSAAAGHVTRLGAGHPEGYFEAFANLYRNFCNVLMARKQGRTPDSLDVFPTVVDGARGIKFVFDCVKSSKQGATWVDASFDI</sequence>
<dbReference type="Pfam" id="PF22725">
    <property type="entry name" value="GFO_IDH_MocA_C3"/>
    <property type="match status" value="1"/>
</dbReference>
<organism evidence="4 6">
    <name type="scientific">Candidatus Cryosericum odellii</name>
    <dbReference type="NCBI Taxonomy" id="2290917"/>
    <lineage>
        <taxon>Bacteria</taxon>
        <taxon>Pseudomonadati</taxon>
        <taxon>Caldisericota/Cryosericota group</taxon>
        <taxon>Candidatus Cryosericota</taxon>
        <taxon>Candidatus Cryosericia</taxon>
        <taxon>Candidatus Cryosericales</taxon>
        <taxon>Candidatus Cryosericaceae</taxon>
        <taxon>Candidatus Cryosericum</taxon>
    </lineage>
</organism>
<feature type="domain" description="Gfo/Idh/MocA-like oxidoreductase N-terminal" evidence="1">
    <location>
        <begin position="25"/>
        <end position="144"/>
    </location>
</feature>
<gene>
    <name evidence="4" type="ORF">SMC5_08770</name>
    <name evidence="3" type="ORF">SMC6_07925</name>
</gene>
<dbReference type="PANTHER" id="PTHR43708">
    <property type="entry name" value="CONSERVED EXPRESSED OXIDOREDUCTASE (EUROFUNG)"/>
    <property type="match status" value="1"/>
</dbReference>
<dbReference type="InterPro" id="IPR036291">
    <property type="entry name" value="NAD(P)-bd_dom_sf"/>
</dbReference>
<dbReference type="Gene3D" id="3.30.360.10">
    <property type="entry name" value="Dihydrodipicolinate Reductase, domain 2"/>
    <property type="match status" value="1"/>
</dbReference>